<comment type="caution">
    <text evidence="2">The sequence shown here is derived from an EMBL/GenBank/DDBJ whole genome shotgun (WGS) entry which is preliminary data.</text>
</comment>
<dbReference type="InterPro" id="IPR036047">
    <property type="entry name" value="F-box-like_dom_sf"/>
</dbReference>
<dbReference type="InterPro" id="IPR001810">
    <property type="entry name" value="F-box_dom"/>
</dbReference>
<evidence type="ECO:0000259" key="1">
    <source>
        <dbReference type="PROSITE" id="PS50181"/>
    </source>
</evidence>
<dbReference type="PROSITE" id="PS50181">
    <property type="entry name" value="FBOX"/>
    <property type="match status" value="1"/>
</dbReference>
<dbReference type="EMBL" id="JARKIF010000003">
    <property type="protein sequence ID" value="KAJ7644222.1"/>
    <property type="molecule type" value="Genomic_DNA"/>
</dbReference>
<reference evidence="2" key="1">
    <citation type="submission" date="2023-03" db="EMBL/GenBank/DDBJ databases">
        <title>Massive genome expansion in bonnet fungi (Mycena s.s.) driven by repeated elements and novel gene families across ecological guilds.</title>
        <authorList>
            <consortium name="Lawrence Berkeley National Laboratory"/>
            <person name="Harder C.B."/>
            <person name="Miyauchi S."/>
            <person name="Viragh M."/>
            <person name="Kuo A."/>
            <person name="Thoen E."/>
            <person name="Andreopoulos B."/>
            <person name="Lu D."/>
            <person name="Skrede I."/>
            <person name="Drula E."/>
            <person name="Henrissat B."/>
            <person name="Morin E."/>
            <person name="Kohler A."/>
            <person name="Barry K."/>
            <person name="LaButti K."/>
            <person name="Morin E."/>
            <person name="Salamov A."/>
            <person name="Lipzen A."/>
            <person name="Mereny Z."/>
            <person name="Hegedus B."/>
            <person name="Baldrian P."/>
            <person name="Stursova M."/>
            <person name="Weitz H."/>
            <person name="Taylor A."/>
            <person name="Grigoriev I.V."/>
            <person name="Nagy L.G."/>
            <person name="Martin F."/>
            <person name="Kauserud H."/>
        </authorList>
    </citation>
    <scope>NUCLEOTIDE SEQUENCE</scope>
    <source>
        <strain evidence="2">9284</strain>
    </source>
</reference>
<gene>
    <name evidence="2" type="ORF">FB45DRAFT_1021004</name>
</gene>
<dbReference type="AlphaFoldDB" id="A0AAD7FUT5"/>
<proteinExistence type="predicted"/>
<evidence type="ECO:0000313" key="3">
    <source>
        <dbReference type="Proteomes" id="UP001221142"/>
    </source>
</evidence>
<sequence>MPRRTEATYALERMGVATMPGAPKHTKTKNASTMTWNDHLQKAKLDLKASRLDDCLAHLNRAILAGGDREHTVYDCRAAVYERQGKLKSALKDVHNVIKLVPAHWQGYARASRLFLRAGKLDEAEKMADLALGRLDAADSMRRTKLEEVKADVRARRRASIHHFGQLPVEIITAIFEMVCSSDWTRVLTLWRVSKHWHNIALNTPNLWSTLVLTNRHPARHAQRWIERSKGRIRQLSFRSSLPSTVSLDGLVWGCVRSCKLDHYDSAQYLWEKHDRLPGLEELQVTLPALDCDALLVHPGLQRLLLDGSQFSWDKLASNHGSLTSLEIRNPCTPPNFEQVALVLESNPMLEQLILELESSVLLPSPTPLTLSNLHTLPPR</sequence>
<keyword evidence="3" id="KW-1185">Reference proteome</keyword>
<feature type="domain" description="F-box" evidence="1">
    <location>
        <begin position="161"/>
        <end position="211"/>
    </location>
</feature>
<name>A0AAD7FUT5_9AGAR</name>
<dbReference type="Proteomes" id="UP001221142">
    <property type="component" value="Unassembled WGS sequence"/>
</dbReference>
<dbReference type="SUPFAM" id="SSF48452">
    <property type="entry name" value="TPR-like"/>
    <property type="match status" value="1"/>
</dbReference>
<dbReference type="SUPFAM" id="SSF81383">
    <property type="entry name" value="F-box domain"/>
    <property type="match status" value="1"/>
</dbReference>
<protein>
    <recommendedName>
        <fullName evidence="1">F-box domain-containing protein</fullName>
    </recommendedName>
</protein>
<dbReference type="InterPro" id="IPR011990">
    <property type="entry name" value="TPR-like_helical_dom_sf"/>
</dbReference>
<accession>A0AAD7FUT5</accession>
<dbReference type="InterPro" id="IPR032675">
    <property type="entry name" value="LRR_dom_sf"/>
</dbReference>
<dbReference type="Gene3D" id="3.80.10.10">
    <property type="entry name" value="Ribonuclease Inhibitor"/>
    <property type="match status" value="1"/>
</dbReference>
<dbReference type="Gene3D" id="1.25.40.10">
    <property type="entry name" value="Tetratricopeptide repeat domain"/>
    <property type="match status" value="1"/>
</dbReference>
<evidence type="ECO:0000313" key="2">
    <source>
        <dbReference type="EMBL" id="KAJ7644222.1"/>
    </source>
</evidence>
<organism evidence="2 3">
    <name type="scientific">Roridomyces roridus</name>
    <dbReference type="NCBI Taxonomy" id="1738132"/>
    <lineage>
        <taxon>Eukaryota</taxon>
        <taxon>Fungi</taxon>
        <taxon>Dikarya</taxon>
        <taxon>Basidiomycota</taxon>
        <taxon>Agaricomycotina</taxon>
        <taxon>Agaricomycetes</taxon>
        <taxon>Agaricomycetidae</taxon>
        <taxon>Agaricales</taxon>
        <taxon>Marasmiineae</taxon>
        <taxon>Mycenaceae</taxon>
        <taxon>Roridomyces</taxon>
    </lineage>
</organism>
<dbReference type="Pfam" id="PF12937">
    <property type="entry name" value="F-box-like"/>
    <property type="match status" value="1"/>
</dbReference>